<dbReference type="Gene3D" id="3.30.2320.20">
    <property type="entry name" value="Class I aminoacyl-tRNA synthetases (RS)"/>
    <property type="match status" value="1"/>
</dbReference>
<feature type="compositionally biased region" description="Basic and acidic residues" evidence="1">
    <location>
        <begin position="126"/>
        <end position="136"/>
    </location>
</feature>
<reference evidence="2" key="2">
    <citation type="journal article" date="2014" name="ISME J.">
        <title>Microbial stratification in low pH oxic and suboxic macroscopic growths along an acid mine drainage.</title>
        <authorList>
            <person name="Mendez-Garcia C."/>
            <person name="Mesa V."/>
            <person name="Sprenger R.R."/>
            <person name="Richter M."/>
            <person name="Diez M.S."/>
            <person name="Solano J."/>
            <person name="Bargiela R."/>
            <person name="Golyshina O.V."/>
            <person name="Manteca A."/>
            <person name="Ramos J.L."/>
            <person name="Gallego J.R."/>
            <person name="Llorente I."/>
            <person name="Martins Dos Santos V.A."/>
            <person name="Jensen O.N."/>
            <person name="Pelaez A.I."/>
            <person name="Sanchez J."/>
            <person name="Ferrer M."/>
        </authorList>
    </citation>
    <scope>NUCLEOTIDE SEQUENCE</scope>
</reference>
<protein>
    <submittedName>
        <fullName evidence="2">Uncharacterized protein</fullName>
    </submittedName>
</protein>
<gene>
    <name evidence="2" type="ORF">B1B_15621</name>
</gene>
<organism evidence="2">
    <name type="scientific">mine drainage metagenome</name>
    <dbReference type="NCBI Taxonomy" id="410659"/>
    <lineage>
        <taxon>unclassified sequences</taxon>
        <taxon>metagenomes</taxon>
        <taxon>ecological metagenomes</taxon>
    </lineage>
</organism>
<evidence type="ECO:0000256" key="1">
    <source>
        <dbReference type="SAM" id="MobiDB-lite"/>
    </source>
</evidence>
<dbReference type="Gene3D" id="1.10.10.720">
    <property type="entry name" value="leucyl-tRNA synthetase"/>
    <property type="match status" value="1"/>
</dbReference>
<dbReference type="EMBL" id="AUZY01010392">
    <property type="protein sequence ID" value="EQD38883.1"/>
    <property type="molecule type" value="Genomic_DNA"/>
</dbReference>
<evidence type="ECO:0000313" key="2">
    <source>
        <dbReference type="EMBL" id="EQD38883.1"/>
    </source>
</evidence>
<feature type="region of interest" description="Disordered" evidence="1">
    <location>
        <begin position="120"/>
        <end position="146"/>
    </location>
</feature>
<feature type="non-terminal residue" evidence="2">
    <location>
        <position position="1"/>
    </location>
</feature>
<proteinExistence type="predicted"/>
<name>T0Z0Q4_9ZZZZ</name>
<dbReference type="AlphaFoldDB" id="T0Z0Q4"/>
<reference evidence="2" key="1">
    <citation type="submission" date="2013-08" db="EMBL/GenBank/DDBJ databases">
        <authorList>
            <person name="Mendez C."/>
            <person name="Richter M."/>
            <person name="Ferrer M."/>
            <person name="Sanchez J."/>
        </authorList>
    </citation>
    <scope>NUCLEOTIDE SEQUENCE</scope>
</reference>
<accession>T0Z0Q4</accession>
<comment type="caution">
    <text evidence="2">The sequence shown here is derived from an EMBL/GenBank/DDBJ whole genome shotgun (WGS) entry which is preliminary data.</text>
</comment>
<sequence length="146" mass="16324">KEEAIEDSIKATIDDVARAISLTKPKDSENGPKSVRIILASDWKCKAYNALCKERTMEKVLSNKEFASVEKQELAKFLSKYMKGLNSIKPIPEISQKEMNTAFTEAKKFMESKIGCSVEIESESESDSKRASRAETLKPSIDAVWA</sequence>